<name>A0ABM5H8L7_DRORH</name>
<evidence type="ECO:0000256" key="1">
    <source>
        <dbReference type="SAM" id="MobiDB-lite"/>
    </source>
</evidence>
<evidence type="ECO:0000313" key="2">
    <source>
        <dbReference type="EnsemblMetazoa" id="XP_016976395.2"/>
    </source>
</evidence>
<reference evidence="2" key="2">
    <citation type="submission" date="2025-05" db="UniProtKB">
        <authorList>
            <consortium name="EnsemblMetazoa"/>
        </authorList>
    </citation>
    <scope>IDENTIFICATION</scope>
</reference>
<protein>
    <submittedName>
        <fullName evidence="2">Uncharacterized protein</fullName>
    </submittedName>
</protein>
<keyword evidence="3" id="KW-1185">Reference proteome</keyword>
<feature type="region of interest" description="Disordered" evidence="1">
    <location>
        <begin position="427"/>
        <end position="492"/>
    </location>
</feature>
<sequence length="492" mass="58474">MLKHKFKTTEYYEVETKDEVEERIQTYRFSAEDNDIDPWDIPFPLPEHKDPSMCRDEFLSTFIEEHETRAESIMPRSTIKAMSVIQGLEDSKVPELEKGAEAMVVLQLARQRQKGNLTKTVEQFLEAIRMRPTLLADLNRQIQKAAIEFLSVRLLKQLRLFSSPWPGELEEIPYHLFSWSLDNFMTRLDVKQMYLDVINRERSVEDLDCHKFCKDLSEIELLIYEIRQDYRDDKDLCKNSLKSLRSAQYNTNAPWVKTLERNLRIIENDNFDSVFFNRTSSFKMLHRHTSVMGDFESSSALDPIEMRYQINWIRSCTEQRLFRINGREDAMREGLKDLKEQMMQDESVQYSSELMYSLELGKLRASIRDWQERQYTDLEKADVMCTVSKLALQKVKDDLKFYMEQKEMYLRRLEEVQAVIALENKAREQKESAERLSRKSERKSARMSVRKSLRKSEIKSERKSEIKSDRKSISERKSERMSERKSRNSKAL</sequence>
<proteinExistence type="predicted"/>
<dbReference type="RefSeq" id="XP_016976395.2">
    <property type="nucleotide sequence ID" value="XM_017120906.2"/>
</dbReference>
<dbReference type="GeneID" id="108042576"/>
<feature type="compositionally biased region" description="Basic and acidic residues" evidence="1">
    <location>
        <begin position="427"/>
        <end position="444"/>
    </location>
</feature>
<accession>A0ABM5H8L7</accession>
<dbReference type="Proteomes" id="UP001652680">
    <property type="component" value="Unassembled WGS sequence"/>
</dbReference>
<evidence type="ECO:0000313" key="3">
    <source>
        <dbReference type="Proteomes" id="UP001652680"/>
    </source>
</evidence>
<feature type="compositionally biased region" description="Basic and acidic residues" evidence="1">
    <location>
        <begin position="454"/>
        <end position="486"/>
    </location>
</feature>
<dbReference type="EnsemblMetazoa" id="XM_017120906.2">
    <property type="protein sequence ID" value="XP_016976395.2"/>
    <property type="gene ID" value="LOC108042576"/>
</dbReference>
<organism evidence="2 3">
    <name type="scientific">Drosophila rhopaloa</name>
    <name type="common">Fruit fly</name>
    <dbReference type="NCBI Taxonomy" id="1041015"/>
    <lineage>
        <taxon>Eukaryota</taxon>
        <taxon>Metazoa</taxon>
        <taxon>Ecdysozoa</taxon>
        <taxon>Arthropoda</taxon>
        <taxon>Hexapoda</taxon>
        <taxon>Insecta</taxon>
        <taxon>Pterygota</taxon>
        <taxon>Neoptera</taxon>
        <taxon>Endopterygota</taxon>
        <taxon>Diptera</taxon>
        <taxon>Brachycera</taxon>
        <taxon>Muscomorpha</taxon>
        <taxon>Ephydroidea</taxon>
        <taxon>Drosophilidae</taxon>
        <taxon>Drosophila</taxon>
        <taxon>Sophophora</taxon>
    </lineage>
</organism>
<reference evidence="3" key="1">
    <citation type="journal article" date="2021" name="Elife">
        <title>Highly contiguous assemblies of 101 drosophilid genomes.</title>
        <authorList>
            <person name="Kim B.Y."/>
            <person name="Wang J.R."/>
            <person name="Miller D.E."/>
            <person name="Barmina O."/>
            <person name="Delaney E."/>
            <person name="Thompson A."/>
            <person name="Comeault A.A."/>
            <person name="Peede D."/>
            <person name="D'Agostino E.R."/>
            <person name="Pelaez J."/>
            <person name="Aguilar J.M."/>
            <person name="Haji D."/>
            <person name="Matsunaga T."/>
            <person name="Armstrong E.E."/>
            <person name="Zych M."/>
            <person name="Ogawa Y."/>
            <person name="Stamenkovic-Radak M."/>
            <person name="Jelic M."/>
            <person name="Veselinovic M.S."/>
            <person name="Tanaskovic M."/>
            <person name="Eric P."/>
            <person name="Gao J.J."/>
            <person name="Katoh T.K."/>
            <person name="Toda M.J."/>
            <person name="Watabe H."/>
            <person name="Watada M."/>
            <person name="Davis J.S."/>
            <person name="Moyle L.C."/>
            <person name="Manoli G."/>
            <person name="Bertolini E."/>
            <person name="Kostal V."/>
            <person name="Hawley R.S."/>
            <person name="Takahashi A."/>
            <person name="Jones C.D."/>
            <person name="Price D.K."/>
            <person name="Whiteman N."/>
            <person name="Kopp A."/>
            <person name="Matute D.R."/>
            <person name="Petrov D.A."/>
        </authorList>
    </citation>
    <scope>NUCLEOTIDE SEQUENCE [LARGE SCALE GENOMIC DNA]</scope>
</reference>